<feature type="compositionally biased region" description="Low complexity" evidence="1">
    <location>
        <begin position="92"/>
        <end position="117"/>
    </location>
</feature>
<reference evidence="2" key="1">
    <citation type="submission" date="2021-02" db="EMBL/GenBank/DDBJ databases">
        <authorList>
            <person name="Dougan E. K."/>
            <person name="Rhodes N."/>
            <person name="Thang M."/>
            <person name="Chan C."/>
        </authorList>
    </citation>
    <scope>NUCLEOTIDE SEQUENCE</scope>
</reference>
<accession>A0A813E5V7</accession>
<evidence type="ECO:0000313" key="3">
    <source>
        <dbReference type="Proteomes" id="UP000654075"/>
    </source>
</evidence>
<name>A0A813E5V7_POLGL</name>
<evidence type="ECO:0000313" key="2">
    <source>
        <dbReference type="EMBL" id="CAE8594254.1"/>
    </source>
</evidence>
<feature type="region of interest" description="Disordered" evidence="1">
    <location>
        <begin position="92"/>
        <end position="142"/>
    </location>
</feature>
<dbReference type="EMBL" id="CAJNNV010006913">
    <property type="protein sequence ID" value="CAE8594254.1"/>
    <property type="molecule type" value="Genomic_DNA"/>
</dbReference>
<dbReference type="AlphaFoldDB" id="A0A813E5V7"/>
<sequence>MPVPTMRTLAAGLGEVLEVCQPASLLPSAVRVSSVPFLTGFSLQQRASSRLGEELHPLAPPAWWAEPGCSILRQYPASLRFTLLEAANDSAAPGVAAGPAGSSSSVEAEAAPVAVPTKVEEEAPEEPEEVQRPARKGVSRSMTTQTMPIATEPAASPKAPLAAAALMVRDYE</sequence>
<keyword evidence="3" id="KW-1185">Reference proteome</keyword>
<evidence type="ECO:0000256" key="1">
    <source>
        <dbReference type="SAM" id="MobiDB-lite"/>
    </source>
</evidence>
<proteinExistence type="predicted"/>
<protein>
    <submittedName>
        <fullName evidence="2">Uncharacterized protein</fullName>
    </submittedName>
</protein>
<gene>
    <name evidence="2" type="ORF">PGLA1383_LOCUS12816</name>
</gene>
<organism evidence="2 3">
    <name type="scientific">Polarella glacialis</name>
    <name type="common">Dinoflagellate</name>
    <dbReference type="NCBI Taxonomy" id="89957"/>
    <lineage>
        <taxon>Eukaryota</taxon>
        <taxon>Sar</taxon>
        <taxon>Alveolata</taxon>
        <taxon>Dinophyceae</taxon>
        <taxon>Suessiales</taxon>
        <taxon>Suessiaceae</taxon>
        <taxon>Polarella</taxon>
    </lineage>
</organism>
<dbReference type="Proteomes" id="UP000654075">
    <property type="component" value="Unassembled WGS sequence"/>
</dbReference>
<comment type="caution">
    <text evidence="2">The sequence shown here is derived from an EMBL/GenBank/DDBJ whole genome shotgun (WGS) entry which is preliminary data.</text>
</comment>
<feature type="non-terminal residue" evidence="2">
    <location>
        <position position="172"/>
    </location>
</feature>